<organism evidence="1 2">
    <name type="scientific">Strigamia maritima</name>
    <name type="common">European centipede</name>
    <name type="synonym">Geophilus maritimus</name>
    <dbReference type="NCBI Taxonomy" id="126957"/>
    <lineage>
        <taxon>Eukaryota</taxon>
        <taxon>Metazoa</taxon>
        <taxon>Ecdysozoa</taxon>
        <taxon>Arthropoda</taxon>
        <taxon>Myriapoda</taxon>
        <taxon>Chilopoda</taxon>
        <taxon>Pleurostigmophora</taxon>
        <taxon>Geophilomorpha</taxon>
        <taxon>Linotaeniidae</taxon>
        <taxon>Strigamia</taxon>
    </lineage>
</organism>
<reference evidence="1" key="2">
    <citation type="submission" date="2015-02" db="UniProtKB">
        <authorList>
            <consortium name="EnsemblMetazoa"/>
        </authorList>
    </citation>
    <scope>IDENTIFICATION</scope>
</reference>
<keyword evidence="2" id="KW-1185">Reference proteome</keyword>
<name>T1JG77_STRMM</name>
<reference evidence="2" key="1">
    <citation type="submission" date="2011-05" db="EMBL/GenBank/DDBJ databases">
        <authorList>
            <person name="Richards S.R."/>
            <person name="Qu J."/>
            <person name="Jiang H."/>
            <person name="Jhangiani S.N."/>
            <person name="Agravi P."/>
            <person name="Goodspeed R."/>
            <person name="Gross S."/>
            <person name="Mandapat C."/>
            <person name="Jackson L."/>
            <person name="Mathew T."/>
            <person name="Pu L."/>
            <person name="Thornton R."/>
            <person name="Saada N."/>
            <person name="Wilczek-Boney K.B."/>
            <person name="Lee S."/>
            <person name="Kovar C."/>
            <person name="Wu Y."/>
            <person name="Scherer S.E."/>
            <person name="Worley K.C."/>
            <person name="Muzny D.M."/>
            <person name="Gibbs R."/>
        </authorList>
    </citation>
    <scope>NUCLEOTIDE SEQUENCE</scope>
    <source>
        <strain evidence="2">Brora</strain>
    </source>
</reference>
<evidence type="ECO:0000313" key="2">
    <source>
        <dbReference type="Proteomes" id="UP000014500"/>
    </source>
</evidence>
<dbReference type="HOGENOM" id="CLU_2888598_0_0_1"/>
<evidence type="ECO:0000313" key="1">
    <source>
        <dbReference type="EnsemblMetazoa" id="SMAR012848-PA"/>
    </source>
</evidence>
<proteinExistence type="predicted"/>
<dbReference type="AlphaFoldDB" id="T1JG77"/>
<accession>T1JG77</accession>
<protein>
    <submittedName>
        <fullName evidence="1">Uncharacterized protein</fullName>
    </submittedName>
</protein>
<dbReference type="Proteomes" id="UP000014500">
    <property type="component" value="Unassembled WGS sequence"/>
</dbReference>
<dbReference type="EnsemblMetazoa" id="SMAR012848-RA">
    <property type="protein sequence ID" value="SMAR012848-PA"/>
    <property type="gene ID" value="SMAR012848"/>
</dbReference>
<sequence>MLYNFLIEYLALTQTIKKLRKQWVTSRGQRKDVAILLLKVVSNIFVHLMKTVVPEFVAVATLI</sequence>
<dbReference type="EMBL" id="JH432195">
    <property type="status" value="NOT_ANNOTATED_CDS"/>
    <property type="molecule type" value="Genomic_DNA"/>
</dbReference>